<comment type="caution">
    <text evidence="2">The sequence shown here is derived from an EMBL/GenBank/DDBJ whole genome shotgun (WGS) entry which is preliminary data.</text>
</comment>
<dbReference type="EMBL" id="MLGG01000002">
    <property type="protein sequence ID" value="KAK1467447.1"/>
    <property type="molecule type" value="Genomic_DNA"/>
</dbReference>
<sequence>MPILDPSPQLITGVMLRTGLGLGLTLSSTYSPILANHVVRVLFLLEQQHRHHAQFLRGRKERATLGYWGVPVAACATRLDESRGEQQSRKRRAAPLHPVCPVRSELFPSDSSREPLWRAAPRQASNRNAAPREQ</sequence>
<organism evidence="2 3">
    <name type="scientific">Colletotrichum melonis</name>
    <dbReference type="NCBI Taxonomy" id="1209925"/>
    <lineage>
        <taxon>Eukaryota</taxon>
        <taxon>Fungi</taxon>
        <taxon>Dikarya</taxon>
        <taxon>Ascomycota</taxon>
        <taxon>Pezizomycotina</taxon>
        <taxon>Sordariomycetes</taxon>
        <taxon>Hypocreomycetidae</taxon>
        <taxon>Glomerellales</taxon>
        <taxon>Glomerellaceae</taxon>
        <taxon>Colletotrichum</taxon>
        <taxon>Colletotrichum acutatum species complex</taxon>
    </lineage>
</organism>
<dbReference type="AlphaFoldDB" id="A0AAI9Y1N3"/>
<accession>A0AAI9Y1N3</accession>
<keyword evidence="3" id="KW-1185">Reference proteome</keyword>
<protein>
    <submittedName>
        <fullName evidence="2">Uncharacterized protein</fullName>
    </submittedName>
</protein>
<gene>
    <name evidence="2" type="ORF">CMEL01_11440</name>
</gene>
<reference evidence="2 3" key="1">
    <citation type="submission" date="2016-10" db="EMBL/GenBank/DDBJ databases">
        <title>The genome sequence of Colletotrichum fioriniae PJ7.</title>
        <authorList>
            <person name="Baroncelli R."/>
        </authorList>
    </citation>
    <scope>NUCLEOTIDE SEQUENCE [LARGE SCALE GENOMIC DNA]</scope>
    <source>
        <strain evidence="2">Col 31</strain>
    </source>
</reference>
<evidence type="ECO:0000313" key="3">
    <source>
        <dbReference type="Proteomes" id="UP001239795"/>
    </source>
</evidence>
<dbReference type="Proteomes" id="UP001239795">
    <property type="component" value="Unassembled WGS sequence"/>
</dbReference>
<feature type="region of interest" description="Disordered" evidence="1">
    <location>
        <begin position="102"/>
        <end position="134"/>
    </location>
</feature>
<evidence type="ECO:0000256" key="1">
    <source>
        <dbReference type="SAM" id="MobiDB-lite"/>
    </source>
</evidence>
<proteinExistence type="predicted"/>
<evidence type="ECO:0000313" key="2">
    <source>
        <dbReference type="EMBL" id="KAK1467447.1"/>
    </source>
</evidence>
<name>A0AAI9Y1N3_9PEZI</name>